<evidence type="ECO:0000313" key="3">
    <source>
        <dbReference type="EMBL" id="MFC2966479.1"/>
    </source>
</evidence>
<feature type="transmembrane region" description="Helical" evidence="1">
    <location>
        <begin position="30"/>
        <end position="51"/>
    </location>
</feature>
<dbReference type="PROSITE" id="PS50930">
    <property type="entry name" value="HTH_LYTTR"/>
    <property type="match status" value="1"/>
</dbReference>
<proteinExistence type="predicted"/>
<gene>
    <name evidence="3" type="ORF">ACFOES_00080</name>
</gene>
<comment type="caution">
    <text evidence="3">The sequence shown here is derived from an EMBL/GenBank/DDBJ whole genome shotgun (WGS) entry which is preliminary data.</text>
</comment>
<keyword evidence="3" id="KW-0238">DNA-binding</keyword>
<evidence type="ECO:0000259" key="2">
    <source>
        <dbReference type="PROSITE" id="PS50930"/>
    </source>
</evidence>
<feature type="domain" description="HTH LytTR-type" evidence="2">
    <location>
        <begin position="151"/>
        <end position="239"/>
    </location>
</feature>
<keyword evidence="1" id="KW-1133">Transmembrane helix</keyword>
<dbReference type="Proteomes" id="UP001595443">
    <property type="component" value="Unassembled WGS sequence"/>
</dbReference>
<name>A0ABV7AAY9_9RHOB</name>
<feature type="transmembrane region" description="Helical" evidence="1">
    <location>
        <begin position="97"/>
        <end position="119"/>
    </location>
</feature>
<dbReference type="Gene3D" id="2.40.50.1020">
    <property type="entry name" value="LytTr DNA-binding domain"/>
    <property type="match status" value="1"/>
</dbReference>
<evidence type="ECO:0000313" key="4">
    <source>
        <dbReference type="Proteomes" id="UP001595443"/>
    </source>
</evidence>
<dbReference type="RefSeq" id="WP_377830610.1">
    <property type="nucleotide sequence ID" value="NZ_JBHRSK010000001.1"/>
</dbReference>
<keyword evidence="1" id="KW-0812">Transmembrane</keyword>
<keyword evidence="1" id="KW-0472">Membrane</keyword>
<dbReference type="GO" id="GO:0003677">
    <property type="term" value="F:DNA binding"/>
    <property type="evidence" value="ECO:0007669"/>
    <property type="project" value="UniProtKB-KW"/>
</dbReference>
<keyword evidence="4" id="KW-1185">Reference proteome</keyword>
<sequence>MALWFLASVCVAIAGPFGTYEALGLAGRLLCWSAILALAFVAGAGTSWIMARCCRHRGFWQRQLIDAAFFTLFFLPILRGVLLAVTGPAHRHLVMDSWQMAGAVLMVPLGLSLAEYLWLRPRADAGEAAAPGMLRPGPRLLDRLTPERRGEILHLSGRDHYVDVKTDRGKDTLLMRFSDAMAELEGLDGLQVHRSHWVAVEAVRGAERERGRVYLTLVDGSRVPVSRSHQPEVVERGLL</sequence>
<accession>A0ABV7AAY9</accession>
<reference evidence="4" key="1">
    <citation type="journal article" date="2019" name="Int. J. Syst. Evol. Microbiol.">
        <title>The Global Catalogue of Microorganisms (GCM) 10K type strain sequencing project: providing services to taxonomists for standard genome sequencing and annotation.</title>
        <authorList>
            <consortium name="The Broad Institute Genomics Platform"/>
            <consortium name="The Broad Institute Genome Sequencing Center for Infectious Disease"/>
            <person name="Wu L."/>
            <person name="Ma J."/>
        </authorList>
    </citation>
    <scope>NUCLEOTIDE SEQUENCE [LARGE SCALE GENOMIC DNA]</scope>
    <source>
        <strain evidence="4">KCTC 62192</strain>
    </source>
</reference>
<dbReference type="Pfam" id="PF04397">
    <property type="entry name" value="LytTR"/>
    <property type="match status" value="1"/>
</dbReference>
<dbReference type="InterPro" id="IPR007492">
    <property type="entry name" value="LytTR_DNA-bd_dom"/>
</dbReference>
<organism evidence="3 4">
    <name type="scientific">Acidimangrovimonas pyrenivorans</name>
    <dbReference type="NCBI Taxonomy" id="2030798"/>
    <lineage>
        <taxon>Bacteria</taxon>
        <taxon>Pseudomonadati</taxon>
        <taxon>Pseudomonadota</taxon>
        <taxon>Alphaproteobacteria</taxon>
        <taxon>Rhodobacterales</taxon>
        <taxon>Paracoccaceae</taxon>
        <taxon>Acidimangrovimonas</taxon>
    </lineage>
</organism>
<dbReference type="SMART" id="SM00850">
    <property type="entry name" value="LytTR"/>
    <property type="match status" value="1"/>
</dbReference>
<feature type="transmembrane region" description="Helical" evidence="1">
    <location>
        <begin position="63"/>
        <end position="85"/>
    </location>
</feature>
<protein>
    <submittedName>
        <fullName evidence="3">LytTR family DNA-binding domain-containing protein</fullName>
    </submittedName>
</protein>
<dbReference type="EMBL" id="JBHRSK010000001">
    <property type="protein sequence ID" value="MFC2966479.1"/>
    <property type="molecule type" value="Genomic_DNA"/>
</dbReference>
<evidence type="ECO:0000256" key="1">
    <source>
        <dbReference type="SAM" id="Phobius"/>
    </source>
</evidence>